<dbReference type="HOGENOM" id="CLU_165255_1_2_2"/>
<dbReference type="Proteomes" id="UP000069906">
    <property type="component" value="Chromosome"/>
</dbReference>
<dbReference type="PANTHER" id="PTHR33279">
    <property type="entry name" value="SULFUR CARRIER PROTEIN YEDF-RELATED"/>
    <property type="match status" value="1"/>
</dbReference>
<keyword evidence="5" id="KW-1185">Reference proteome</keyword>
<gene>
    <name evidence="3" type="ORF">HLASA_0277</name>
    <name evidence="2" type="ORF">HLASF_0277</name>
</gene>
<dbReference type="Proteomes" id="UP000060390">
    <property type="component" value="Chromosome"/>
</dbReference>
<dbReference type="Pfam" id="PF01206">
    <property type="entry name" value="TusA"/>
    <property type="match status" value="1"/>
</dbReference>
<feature type="domain" description="UPF0033" evidence="1">
    <location>
        <begin position="12"/>
        <end position="36"/>
    </location>
</feature>
<dbReference type="CDD" id="cd00291">
    <property type="entry name" value="SirA_YedF_YeeD"/>
    <property type="match status" value="1"/>
</dbReference>
<organism evidence="2 5">
    <name type="scientific">Halanaeroarchaeum sulfurireducens</name>
    <dbReference type="NCBI Taxonomy" id="1604004"/>
    <lineage>
        <taxon>Archaea</taxon>
        <taxon>Methanobacteriati</taxon>
        <taxon>Methanobacteriota</taxon>
        <taxon>Stenosarchaea group</taxon>
        <taxon>Halobacteria</taxon>
        <taxon>Halobacteriales</taxon>
        <taxon>Halobacteriaceae</taxon>
        <taxon>Halanaeroarchaeum</taxon>
    </lineage>
</organism>
<dbReference type="KEGG" id="hsu:HLASF_0277"/>
<dbReference type="AlphaFoldDB" id="A0A0F7P6J6"/>
<accession>A0A0F7P6J6</accession>
<name>A0A0F7P6J6_9EURY</name>
<proteinExistence type="predicted"/>
<dbReference type="PANTHER" id="PTHR33279:SF2">
    <property type="entry name" value="SULFUR CARRIER PROTEIN TUSA"/>
    <property type="match status" value="1"/>
</dbReference>
<dbReference type="KEGG" id="hsf:HLASA_0277"/>
<dbReference type="EMBL" id="CP011564">
    <property type="protein sequence ID" value="ALG81188.1"/>
    <property type="molecule type" value="Genomic_DNA"/>
</dbReference>
<protein>
    <submittedName>
        <fullName evidence="2">SirA family protein</fullName>
    </submittedName>
</protein>
<evidence type="ECO:0000313" key="3">
    <source>
        <dbReference type="EMBL" id="ALG81188.1"/>
    </source>
</evidence>
<dbReference type="GeneID" id="26009650"/>
<dbReference type="SUPFAM" id="SSF64307">
    <property type="entry name" value="SirA-like"/>
    <property type="match status" value="1"/>
</dbReference>
<evidence type="ECO:0000313" key="5">
    <source>
        <dbReference type="Proteomes" id="UP000069906"/>
    </source>
</evidence>
<dbReference type="Gene3D" id="3.30.110.40">
    <property type="entry name" value="TusA-like domain"/>
    <property type="match status" value="1"/>
</dbReference>
<dbReference type="RefSeq" id="WP_050047623.1">
    <property type="nucleotide sequence ID" value="NZ_CP008874.1"/>
</dbReference>
<dbReference type="EMBL" id="CP008874">
    <property type="protein sequence ID" value="AKH96786.1"/>
    <property type="molecule type" value="Genomic_DNA"/>
</dbReference>
<reference evidence="4" key="2">
    <citation type="submission" date="2015-05" db="EMBL/GenBank/DDBJ databases">
        <title>Complete genome sequence of Halanaeroarchaeum sulfurireducens type strain M27-SA2, a sulfate-reducer haloarchaeon from marine anoxic lake Medee.</title>
        <authorList>
            <person name="Messina E."/>
            <person name="Kublanov I.V."/>
            <person name="Toshchakov S."/>
            <person name="Arcadi E."/>
            <person name="La Spada G."/>
            <person name="La Cono V."/>
            <person name="Yakimov M.M."/>
        </authorList>
    </citation>
    <scope>NUCLEOTIDE SEQUENCE [LARGE SCALE GENOMIC DNA]</scope>
    <source>
        <strain evidence="4">M27-SA2</strain>
    </source>
</reference>
<dbReference type="InterPro" id="IPR001455">
    <property type="entry name" value="TusA-like"/>
</dbReference>
<reference evidence="3 4" key="3">
    <citation type="journal article" date="2016" name="Stand. Genomic Sci.">
        <title>Complete genome sequence of 'Halanaeroarchaeum sulfurireducens' M27-SA2, a sulfur-reducing and acetate-oxidizing haloarchaeon from the deep-sea hypersaline anoxic lake Medee.</title>
        <authorList>
            <person name="Messina E."/>
            <person name="Sorokin D.Y."/>
            <person name="Kublanov I.V."/>
            <person name="Toshchakov S."/>
            <person name="Lopatina A."/>
            <person name="Arcadi E."/>
            <person name="Smedile F."/>
            <person name="La Spada G."/>
            <person name="La Cono V."/>
            <person name="Yakimov M.M."/>
        </authorList>
    </citation>
    <scope>NUCLEOTIDE SEQUENCE [LARGE SCALE GENOMIC DNA]</scope>
    <source>
        <strain evidence="3 4">M27-SA2</strain>
    </source>
</reference>
<dbReference type="OrthoDB" id="45650at2157"/>
<dbReference type="InterPro" id="IPR036868">
    <property type="entry name" value="TusA-like_sf"/>
</dbReference>
<evidence type="ECO:0000313" key="4">
    <source>
        <dbReference type="Proteomes" id="UP000060390"/>
    </source>
</evidence>
<sequence length="80" mass="8553">MSESEHTADVTVDARGSACPGPLMDLIGKVKSVDEGTVVELLTGDEGSKNDVPEWVEEAGHDLLGIVDEGDYYALYVKKT</sequence>
<evidence type="ECO:0000259" key="1">
    <source>
        <dbReference type="PROSITE" id="PS01148"/>
    </source>
</evidence>
<dbReference type="STRING" id="1604004.HLASA_0277"/>
<dbReference type="PROSITE" id="PS01148">
    <property type="entry name" value="UPF0033"/>
    <property type="match status" value="1"/>
</dbReference>
<reference evidence="2 5" key="1">
    <citation type="journal article" date="2015" name="ISME J.">
        <title>Elemental sulfur and acetate can support life of a novel strictly anaerobic haloarchaeon.</title>
        <authorList>
            <person name="Sorokin D.Y."/>
            <person name="Kublanov I.V."/>
            <person name="Gavrilov S.N."/>
            <person name="Rojo D."/>
            <person name="Roman P."/>
            <person name="Golyshin P.N."/>
            <person name="Slepak V.Z."/>
            <person name="Smedile F."/>
            <person name="Ferrer M."/>
            <person name="Messina E."/>
            <person name="La Cono V."/>
            <person name="Yakimov M.M."/>
        </authorList>
    </citation>
    <scope>NUCLEOTIDE SEQUENCE [LARGE SCALE GENOMIC DNA]</scope>
    <source>
        <strain evidence="2 5">HSR2</strain>
    </source>
</reference>
<evidence type="ECO:0000313" key="2">
    <source>
        <dbReference type="EMBL" id="AKH96786.1"/>
    </source>
</evidence>